<feature type="region of interest" description="Disordered" evidence="1">
    <location>
        <begin position="1"/>
        <end position="28"/>
    </location>
</feature>
<accession>A0A915JJQ7</accession>
<dbReference type="AlphaFoldDB" id="A0A915JJQ7"/>
<dbReference type="Proteomes" id="UP000887565">
    <property type="component" value="Unplaced"/>
</dbReference>
<reference evidence="3" key="1">
    <citation type="submission" date="2022-11" db="UniProtKB">
        <authorList>
            <consortium name="WormBaseParasite"/>
        </authorList>
    </citation>
    <scope>IDENTIFICATION</scope>
</reference>
<evidence type="ECO:0000256" key="1">
    <source>
        <dbReference type="SAM" id="MobiDB-lite"/>
    </source>
</evidence>
<keyword evidence="2" id="KW-1185">Reference proteome</keyword>
<dbReference type="WBParaSite" id="nRc.2.0.1.t26390-RA">
    <property type="protein sequence ID" value="nRc.2.0.1.t26390-RA"/>
    <property type="gene ID" value="nRc.2.0.1.g26390"/>
</dbReference>
<protein>
    <submittedName>
        <fullName evidence="3">Uncharacterized protein</fullName>
    </submittedName>
</protein>
<evidence type="ECO:0000313" key="3">
    <source>
        <dbReference type="WBParaSite" id="nRc.2.0.1.t26390-RA"/>
    </source>
</evidence>
<name>A0A915JJQ7_ROMCU</name>
<evidence type="ECO:0000313" key="2">
    <source>
        <dbReference type="Proteomes" id="UP000887565"/>
    </source>
</evidence>
<sequence>MTSSVESVGIPGGGSWAAKQAGGTSASASLGGYKATMPTSPVVFGIVNVCKVTGITYLGSGHEGKETGGKNFAVSQVMYV</sequence>
<proteinExistence type="predicted"/>
<organism evidence="2 3">
    <name type="scientific">Romanomermis culicivorax</name>
    <name type="common">Nematode worm</name>
    <dbReference type="NCBI Taxonomy" id="13658"/>
    <lineage>
        <taxon>Eukaryota</taxon>
        <taxon>Metazoa</taxon>
        <taxon>Ecdysozoa</taxon>
        <taxon>Nematoda</taxon>
        <taxon>Enoplea</taxon>
        <taxon>Dorylaimia</taxon>
        <taxon>Mermithida</taxon>
        <taxon>Mermithoidea</taxon>
        <taxon>Mermithidae</taxon>
        <taxon>Romanomermis</taxon>
    </lineage>
</organism>